<proteinExistence type="predicted"/>
<organism evidence="1 2">
    <name type="scientific">Volvox reticuliferus</name>
    <dbReference type="NCBI Taxonomy" id="1737510"/>
    <lineage>
        <taxon>Eukaryota</taxon>
        <taxon>Viridiplantae</taxon>
        <taxon>Chlorophyta</taxon>
        <taxon>core chlorophytes</taxon>
        <taxon>Chlorophyceae</taxon>
        <taxon>CS clade</taxon>
        <taxon>Chlamydomonadales</taxon>
        <taxon>Volvocaceae</taxon>
        <taxon>Volvox</taxon>
    </lineage>
</organism>
<protein>
    <submittedName>
        <fullName evidence="1">Uncharacterized protein</fullName>
    </submittedName>
</protein>
<dbReference type="Proteomes" id="UP000747110">
    <property type="component" value="Unassembled WGS sequence"/>
</dbReference>
<sequence length="177" mass="18948">MATCRSLDLPELKELQSLFRPFSQSFVTLHASHNISEKKSIQPEIRGQKHINSYFGYRWVHGGRGVTPNESSAQHSAPFIPHENLRGLLSPDGNPSPLCSATPGRTPSALVGPEHIDAGTAAVPDSLKEVVEATIANGRQAPCTPGDSDSIPASLPPINMVPQTCFDTSCVPESLLD</sequence>
<gene>
    <name evidence="1" type="ORF">Vretifemale_10734</name>
</gene>
<evidence type="ECO:0000313" key="2">
    <source>
        <dbReference type="Proteomes" id="UP000747110"/>
    </source>
</evidence>
<keyword evidence="2" id="KW-1185">Reference proteome</keyword>
<reference evidence="1" key="1">
    <citation type="journal article" date="2021" name="Proc. Natl. Acad. Sci. U.S.A.">
        <title>Three genomes in the algal genus Volvox reveal the fate of a haploid sex-determining region after a transition to homothallism.</title>
        <authorList>
            <person name="Yamamoto K."/>
            <person name="Hamaji T."/>
            <person name="Kawai-Toyooka H."/>
            <person name="Matsuzaki R."/>
            <person name="Takahashi F."/>
            <person name="Nishimura Y."/>
            <person name="Kawachi M."/>
            <person name="Noguchi H."/>
            <person name="Minakuchi Y."/>
            <person name="Umen J.G."/>
            <person name="Toyoda A."/>
            <person name="Nozaki H."/>
        </authorList>
    </citation>
    <scope>NUCLEOTIDE SEQUENCE</scope>
    <source>
        <strain evidence="1">NIES-3786</strain>
    </source>
</reference>
<dbReference type="AlphaFoldDB" id="A0A8J4CIK2"/>
<comment type="caution">
    <text evidence="1">The sequence shown here is derived from an EMBL/GenBank/DDBJ whole genome shotgun (WGS) entry which is preliminary data.</text>
</comment>
<accession>A0A8J4CIK2</accession>
<name>A0A8J4CIK2_9CHLO</name>
<dbReference type="EMBL" id="BNCP01000022">
    <property type="protein sequence ID" value="GIL81723.1"/>
    <property type="molecule type" value="Genomic_DNA"/>
</dbReference>
<feature type="non-terminal residue" evidence="1">
    <location>
        <position position="177"/>
    </location>
</feature>
<evidence type="ECO:0000313" key="1">
    <source>
        <dbReference type="EMBL" id="GIL81723.1"/>
    </source>
</evidence>